<proteinExistence type="predicted"/>
<evidence type="ECO:0000313" key="3">
    <source>
        <dbReference type="Proteomes" id="UP001482513"/>
    </source>
</evidence>
<sequence>MISLKKFFKLAALGLVAVATAVGLSTALIQPTQAQNGLTIFGGVEVEYRLRYMIDFNYPFSTNSRYYLNIMRTKLPRDVISLEIDYPDAFTEVGGRFDPNAIELRKGDWRGGEVIPLKAADWIQDENRIEIIPEQPIEANTDLVVVLSDVRNPRRYGYHYFNLRMMYQGDVVNQYVGTWPMEIASDSDHSR</sequence>
<dbReference type="InterPro" id="IPR021256">
    <property type="entry name" value="DUF2808"/>
</dbReference>
<dbReference type="Pfam" id="PF10989">
    <property type="entry name" value="DUF2808"/>
    <property type="match status" value="1"/>
</dbReference>
<comment type="caution">
    <text evidence="2">The sequence shown here is derived from an EMBL/GenBank/DDBJ whole genome shotgun (WGS) entry which is preliminary data.</text>
</comment>
<protein>
    <submittedName>
        <fullName evidence="2">DUF2808 domain-containing protein</fullName>
    </submittedName>
</protein>
<evidence type="ECO:0000313" key="2">
    <source>
        <dbReference type="EMBL" id="MEP0945701.1"/>
    </source>
</evidence>
<dbReference type="RefSeq" id="WP_190698862.1">
    <property type="nucleotide sequence ID" value="NZ_JAMPKX010000001.1"/>
</dbReference>
<accession>A0ABV0JYX5</accession>
<evidence type="ECO:0000256" key="1">
    <source>
        <dbReference type="SAM" id="SignalP"/>
    </source>
</evidence>
<reference evidence="2 3" key="1">
    <citation type="submission" date="2022-04" db="EMBL/GenBank/DDBJ databases">
        <title>Positive selection, recombination, and allopatry shape intraspecific diversity of widespread and dominant cyanobacteria.</title>
        <authorList>
            <person name="Wei J."/>
            <person name="Shu W."/>
            <person name="Hu C."/>
        </authorList>
    </citation>
    <scope>NUCLEOTIDE SEQUENCE [LARGE SCALE GENOMIC DNA]</scope>
    <source>
        <strain evidence="2 3">DQ-A4</strain>
    </source>
</reference>
<feature type="signal peptide" evidence="1">
    <location>
        <begin position="1"/>
        <end position="21"/>
    </location>
</feature>
<name>A0ABV0JYX5_9CYAN</name>
<dbReference type="EMBL" id="JAMPKX010000001">
    <property type="protein sequence ID" value="MEP0945701.1"/>
    <property type="molecule type" value="Genomic_DNA"/>
</dbReference>
<gene>
    <name evidence="2" type="ORF">NC992_02340</name>
</gene>
<dbReference type="Proteomes" id="UP001482513">
    <property type="component" value="Unassembled WGS sequence"/>
</dbReference>
<feature type="chain" id="PRO_5045177707" evidence="1">
    <location>
        <begin position="22"/>
        <end position="191"/>
    </location>
</feature>
<keyword evidence="3" id="KW-1185">Reference proteome</keyword>
<organism evidence="2 3">
    <name type="scientific">Leptolyngbya subtilissima DQ-A4</name>
    <dbReference type="NCBI Taxonomy" id="2933933"/>
    <lineage>
        <taxon>Bacteria</taxon>
        <taxon>Bacillati</taxon>
        <taxon>Cyanobacteriota</taxon>
        <taxon>Cyanophyceae</taxon>
        <taxon>Leptolyngbyales</taxon>
        <taxon>Leptolyngbyaceae</taxon>
        <taxon>Leptolyngbya group</taxon>
        <taxon>Leptolyngbya</taxon>
    </lineage>
</organism>
<keyword evidence="1" id="KW-0732">Signal</keyword>